<name>A0ABT5BF74_9BACT</name>
<keyword evidence="4" id="KW-1185">Reference proteome</keyword>
<dbReference type="EMBL" id="JAQNDN010000019">
    <property type="protein sequence ID" value="MDC0672732.1"/>
    <property type="molecule type" value="Genomic_DNA"/>
</dbReference>
<reference evidence="3 4" key="1">
    <citation type="submission" date="2022-11" db="EMBL/GenBank/DDBJ databases">
        <title>Minimal conservation of predation-associated metabolite biosynthetic gene clusters underscores biosynthetic potential of Myxococcota including descriptions for ten novel species: Archangium lansinium sp. nov., Myxococcus landrumus sp. nov., Nannocystis bai.</title>
        <authorList>
            <person name="Ahearne A."/>
            <person name="Stevens C."/>
            <person name="Dowd S."/>
        </authorList>
    </citation>
    <scope>NUCLEOTIDE SEQUENCE [LARGE SCALE GENOMIC DNA]</scope>
    <source>
        <strain evidence="3 4">NCELM</strain>
    </source>
</reference>
<dbReference type="Proteomes" id="UP001217838">
    <property type="component" value="Unassembled WGS sequence"/>
</dbReference>
<protein>
    <submittedName>
        <fullName evidence="3">Uncharacterized protein</fullName>
    </submittedName>
</protein>
<feature type="compositionally biased region" description="Low complexity" evidence="1">
    <location>
        <begin position="32"/>
        <end position="70"/>
    </location>
</feature>
<feature type="region of interest" description="Disordered" evidence="1">
    <location>
        <begin position="22"/>
        <end position="72"/>
    </location>
</feature>
<evidence type="ECO:0000256" key="1">
    <source>
        <dbReference type="SAM" id="MobiDB-lite"/>
    </source>
</evidence>
<dbReference type="RefSeq" id="WP_272004733.1">
    <property type="nucleotide sequence ID" value="NZ_JAQNDN010000019.1"/>
</dbReference>
<organism evidence="3 4">
    <name type="scientific">Nannocystis radixulma</name>
    <dbReference type="NCBI Taxonomy" id="2995305"/>
    <lineage>
        <taxon>Bacteria</taxon>
        <taxon>Pseudomonadati</taxon>
        <taxon>Myxococcota</taxon>
        <taxon>Polyangia</taxon>
        <taxon>Nannocystales</taxon>
        <taxon>Nannocystaceae</taxon>
        <taxon>Nannocystis</taxon>
    </lineage>
</organism>
<proteinExistence type="predicted"/>
<evidence type="ECO:0000313" key="3">
    <source>
        <dbReference type="EMBL" id="MDC0672732.1"/>
    </source>
</evidence>
<keyword evidence="2" id="KW-0732">Signal</keyword>
<comment type="caution">
    <text evidence="3">The sequence shown here is derived from an EMBL/GenBank/DDBJ whole genome shotgun (WGS) entry which is preliminary data.</text>
</comment>
<evidence type="ECO:0000256" key="2">
    <source>
        <dbReference type="SAM" id="SignalP"/>
    </source>
</evidence>
<accession>A0ABT5BF74</accession>
<evidence type="ECO:0000313" key="4">
    <source>
        <dbReference type="Proteomes" id="UP001217838"/>
    </source>
</evidence>
<sequence>MRTRVRAAAVLLLTVAFAPGCQDDSSPLDSVTTPATSTAPSSNPAGSDSDGATTDDPTTSAGSGTDTGGSNPREICERYLACIATVSPGGLPEAQMGFGENGSCWQGSEAEAQLCLDACQAGLEMYNQQFPEETACGLCQAHADCDMAVGELCHLGQCTVTTCSDGIVDADEICDSQPDCDANCQGPQQCNPLSHYPCPAGEGCYLNTGGNQDPVIEASCFDLSQGAGVGSSCGSGPGGPCDRGLTCVAKEFDPACETFPEDEGCCQPLCDLGAPDACEAGRTCVPYQELLSSLELVPELGFLGFCVPS</sequence>
<feature type="signal peptide" evidence="2">
    <location>
        <begin position="1"/>
        <end position="18"/>
    </location>
</feature>
<gene>
    <name evidence="3" type="ORF">POL58_33580</name>
</gene>
<feature type="chain" id="PRO_5045760910" evidence="2">
    <location>
        <begin position="19"/>
        <end position="309"/>
    </location>
</feature>